<dbReference type="EMBL" id="NOKA02000022">
    <property type="protein sequence ID" value="RDY31093.1"/>
    <property type="molecule type" value="Genomic_DNA"/>
</dbReference>
<dbReference type="OrthoDB" id="9815315at2"/>
<proteinExistence type="predicted"/>
<organism evidence="1 4">
    <name type="scientific">Lachnotalea glycerini</name>
    <dbReference type="NCBI Taxonomy" id="1763509"/>
    <lineage>
        <taxon>Bacteria</taxon>
        <taxon>Bacillati</taxon>
        <taxon>Bacillota</taxon>
        <taxon>Clostridia</taxon>
        <taxon>Lachnospirales</taxon>
        <taxon>Lachnospiraceae</taxon>
        <taxon>Lachnotalea</taxon>
    </lineage>
</organism>
<keyword evidence="3" id="KW-1185">Reference proteome</keyword>
<dbReference type="Proteomes" id="UP000247523">
    <property type="component" value="Unassembled WGS sequence"/>
</dbReference>
<evidence type="ECO:0000313" key="4">
    <source>
        <dbReference type="Proteomes" id="UP000247523"/>
    </source>
</evidence>
<dbReference type="Gene3D" id="3.30.450.150">
    <property type="entry name" value="Haem-degrading domain"/>
    <property type="match status" value="1"/>
</dbReference>
<gene>
    <name evidence="1" type="ORF">C8E03_101850</name>
    <name evidence="2" type="ORF">CG710_011465</name>
</gene>
<name>A0A255IDW5_9FIRM</name>
<sequence length="166" mass="18659">MNLTIDEAIKVLDMQEEILQFSHFTNDDAWELGNMIVAAAKKLDVAIAASIRLNSGYIIFQHCFDGTNLLNEKWLSRKYNTVKMTERSSLYAYMLLQQNGETFEDWGVNSKDYAACGGGFPIRVEEVGVIGAAVITGLDHVTDHDLLIKCISKYLHVDEVPRIKAM</sequence>
<comment type="caution">
    <text evidence="1">The sequence shown here is derived from an EMBL/GenBank/DDBJ whole genome shotgun (WGS) entry which is preliminary data.</text>
</comment>
<reference evidence="1 4" key="2">
    <citation type="submission" date="2018-05" db="EMBL/GenBank/DDBJ databases">
        <title>Genomic Encyclopedia of Type Strains, Phase IV (KMG-IV): sequencing the most valuable type-strain genomes for metagenomic binning, comparative biology and taxonomic classification.</title>
        <authorList>
            <person name="Goeker M."/>
        </authorList>
    </citation>
    <scope>NUCLEOTIDE SEQUENCE [LARGE SCALE GENOMIC DNA]</scope>
    <source>
        <strain evidence="1 4">DSM 28816</strain>
    </source>
</reference>
<dbReference type="AlphaFoldDB" id="A0A255IDW5"/>
<dbReference type="PANTHER" id="PTHR28255">
    <property type="match status" value="1"/>
</dbReference>
<dbReference type="Proteomes" id="UP000216411">
    <property type="component" value="Unassembled WGS sequence"/>
</dbReference>
<dbReference type="PIRSF" id="PIRSF008757">
    <property type="entry name" value="UCP008757"/>
    <property type="match status" value="1"/>
</dbReference>
<dbReference type="InterPro" id="IPR005624">
    <property type="entry name" value="PduO/GlcC-like"/>
</dbReference>
<dbReference type="PANTHER" id="PTHR28255:SF1">
    <property type="entry name" value="UPF0303 PROTEIN YBR137W"/>
    <property type="match status" value="1"/>
</dbReference>
<protein>
    <submittedName>
        <fullName evidence="1">Uncharacterized protein (UPF0303 family)</fullName>
    </submittedName>
</protein>
<evidence type="ECO:0000313" key="1">
    <source>
        <dbReference type="EMBL" id="PXV96215.1"/>
    </source>
</evidence>
<dbReference type="InterPro" id="IPR038084">
    <property type="entry name" value="PduO/GlcC-like_sf"/>
</dbReference>
<dbReference type="EMBL" id="QICS01000001">
    <property type="protein sequence ID" value="PXV96215.1"/>
    <property type="molecule type" value="Genomic_DNA"/>
</dbReference>
<reference evidence="2" key="3">
    <citation type="submission" date="2018-07" db="EMBL/GenBank/DDBJ databases">
        <authorList>
            <person name="Quirk P.G."/>
            <person name="Krulwich T.A."/>
        </authorList>
    </citation>
    <scope>NUCLEOTIDE SEQUENCE</scope>
    <source>
        <strain evidence="2">CCRI-19302</strain>
    </source>
</reference>
<dbReference type="SUPFAM" id="SSF143744">
    <property type="entry name" value="GlcG-like"/>
    <property type="match status" value="1"/>
</dbReference>
<reference evidence="2 3" key="1">
    <citation type="journal article" date="2017" name="Genome Announc.">
        <title>Draft Genome Sequence of a Sporulating and Motile Strain of Lachnotalea glycerini Isolated from Water in Quebec City, Canada.</title>
        <authorList>
            <person name="Maheux A.F."/>
            <person name="Boudreau D.K."/>
            <person name="Berube E."/>
            <person name="Boissinot M."/>
            <person name="Raymond F."/>
            <person name="Brodeur S."/>
            <person name="Corbeil J."/>
            <person name="Isabel S."/>
            <person name="Omar R.F."/>
            <person name="Bergeron M.G."/>
        </authorList>
    </citation>
    <scope>NUCLEOTIDE SEQUENCE [LARGE SCALE GENOMIC DNA]</scope>
    <source>
        <strain evidence="2 3">CCRI-19302</strain>
    </source>
</reference>
<dbReference type="InterPro" id="IPR010371">
    <property type="entry name" value="YBR137W-like"/>
</dbReference>
<evidence type="ECO:0000313" key="2">
    <source>
        <dbReference type="EMBL" id="RDY31093.1"/>
    </source>
</evidence>
<evidence type="ECO:0000313" key="3">
    <source>
        <dbReference type="Proteomes" id="UP000216411"/>
    </source>
</evidence>
<dbReference type="Pfam" id="PF03928">
    <property type="entry name" value="HbpS-like"/>
    <property type="match status" value="1"/>
</dbReference>
<accession>A0A255IDW5</accession>
<dbReference type="RefSeq" id="WP_094377671.1">
    <property type="nucleotide sequence ID" value="NZ_NOKA02000022.1"/>
</dbReference>